<dbReference type="FunFam" id="1.25.40.10:FF:000010">
    <property type="entry name" value="Stress-induced phosphoprotein 1"/>
    <property type="match status" value="1"/>
</dbReference>
<dbReference type="AlphaFoldDB" id="A0A7S0J1D4"/>
<feature type="repeat" description="TPR" evidence="5">
    <location>
        <begin position="312"/>
        <end position="345"/>
    </location>
</feature>
<dbReference type="SUPFAM" id="SSF48452">
    <property type="entry name" value="TPR-like"/>
    <property type="match status" value="3"/>
</dbReference>
<dbReference type="PANTHER" id="PTHR22904">
    <property type="entry name" value="TPR REPEAT CONTAINING PROTEIN"/>
    <property type="match status" value="1"/>
</dbReference>
<evidence type="ECO:0000256" key="5">
    <source>
        <dbReference type="PROSITE-ProRule" id="PRU00339"/>
    </source>
</evidence>
<dbReference type="SMART" id="SM00727">
    <property type="entry name" value="STI1"/>
    <property type="match status" value="2"/>
</dbReference>
<evidence type="ECO:0000256" key="2">
    <source>
        <dbReference type="ARBA" id="ARBA00022490"/>
    </source>
</evidence>
<proteinExistence type="predicted"/>
<feature type="repeat" description="TPR" evidence="5">
    <location>
        <begin position="237"/>
        <end position="270"/>
    </location>
</feature>
<feature type="repeat" description="TPR" evidence="5">
    <location>
        <begin position="440"/>
        <end position="473"/>
    </location>
</feature>
<dbReference type="Pfam" id="PF13181">
    <property type="entry name" value="TPR_8"/>
    <property type="match status" value="1"/>
</dbReference>
<sequence length="558" mass="61449">MADAEKALGNEQFKAGNYPQAIEHFSKAIGISPNHVLYSNRSACHAALGDYDQALRDAEQCIALKADWGKGYGRKGAALHGKGAFDEAVTAYQAGLKVEPGLAMLTNGLEDAKREAAARSQGGGDDGIGGLGNVFSQPDVLAKIAANPQTAAFLADPTFKAKLEELRTNPQSISKHLQDQRVLSVMGMLMGVNIQTPDTFNAGASAAPPPPKKEPVPEPVVELTPEEQERKAKKAKADQHKEQGNTAYKSKNFDEAIQHYEKAIEELPDEMTYYNNMAAVKMEMKDFDGCVETCKKGIEVGRAARADYKLVAKAYARIGNAYKKQGMLSEAIRAYEDSLMEDRTEEVQKLLKQTSAAKRKADEESYMSPEKCEEARQQGNELFKQGKFPEAIAKYEEAMKRDPKAHLPYSNRAACYQKLMEWQLALKDADKCVEMEPGFVKGWSRKASIHVYLKEFHKALDAYNSVLKIEPENEDAKAQIENVLQMVNQSNASGEVDKERQARAMADPEIQAIIGDPQMRSILGEMQSDPKKAQAAMNDPLMAAKLQKLIAAGVLQVR</sequence>
<dbReference type="SMART" id="SM00028">
    <property type="entry name" value="TPR"/>
    <property type="match status" value="9"/>
</dbReference>
<dbReference type="InterPro" id="IPR019734">
    <property type="entry name" value="TPR_rpt"/>
</dbReference>
<feature type="repeat" description="TPR" evidence="5">
    <location>
        <begin position="2"/>
        <end position="35"/>
    </location>
</feature>
<reference evidence="8" key="1">
    <citation type="submission" date="2021-01" db="EMBL/GenBank/DDBJ databases">
        <authorList>
            <person name="Corre E."/>
            <person name="Pelletier E."/>
            <person name="Niang G."/>
            <person name="Scheremetjew M."/>
            <person name="Finn R."/>
            <person name="Kale V."/>
            <person name="Holt S."/>
            <person name="Cochrane G."/>
            <person name="Meng A."/>
            <person name="Brown T."/>
            <person name="Cohen L."/>
        </authorList>
    </citation>
    <scope>NUCLEOTIDE SEQUENCE</scope>
    <source>
        <strain evidence="8">RCC1130</strain>
    </source>
</reference>
<keyword evidence="2" id="KW-0963">Cytoplasm</keyword>
<protein>
    <recommendedName>
        <fullName evidence="7">STI1 domain-containing protein</fullName>
    </recommendedName>
</protein>
<name>A0A7S0J1D4_9EUKA</name>
<dbReference type="Pfam" id="PF13414">
    <property type="entry name" value="TPR_11"/>
    <property type="match status" value="1"/>
</dbReference>
<keyword evidence="4 5" id="KW-0802">TPR repeat</keyword>
<feature type="repeat" description="TPR" evidence="5">
    <location>
        <begin position="372"/>
        <end position="405"/>
    </location>
</feature>
<dbReference type="InterPro" id="IPR041243">
    <property type="entry name" value="STI1/HOP_DP"/>
</dbReference>
<organism evidence="8">
    <name type="scientific">Calcidiscus leptoporus</name>
    <dbReference type="NCBI Taxonomy" id="127549"/>
    <lineage>
        <taxon>Eukaryota</taxon>
        <taxon>Haptista</taxon>
        <taxon>Haptophyta</taxon>
        <taxon>Prymnesiophyceae</taxon>
        <taxon>Coccolithales</taxon>
        <taxon>Calcidiscaceae</taxon>
        <taxon>Calcidiscus</taxon>
    </lineage>
</organism>
<evidence type="ECO:0000259" key="7">
    <source>
        <dbReference type="SMART" id="SM00727"/>
    </source>
</evidence>
<evidence type="ECO:0000313" key="8">
    <source>
        <dbReference type="EMBL" id="CAD8537828.1"/>
    </source>
</evidence>
<dbReference type="Gene3D" id="1.25.40.10">
    <property type="entry name" value="Tetratricopeptide repeat domain"/>
    <property type="match status" value="3"/>
</dbReference>
<dbReference type="Pfam" id="PF00515">
    <property type="entry name" value="TPR_1"/>
    <property type="match status" value="2"/>
</dbReference>
<dbReference type="FunFam" id="1.10.260.100:FF:000002">
    <property type="entry name" value="Stress-induced-phosphoprotein 1 (Hsp70/Hsp90-organizing)"/>
    <property type="match status" value="1"/>
</dbReference>
<dbReference type="GO" id="GO:0005737">
    <property type="term" value="C:cytoplasm"/>
    <property type="evidence" value="ECO:0007669"/>
    <property type="project" value="UniProtKB-SubCell"/>
</dbReference>
<evidence type="ECO:0000256" key="6">
    <source>
        <dbReference type="SAM" id="MobiDB-lite"/>
    </source>
</evidence>
<dbReference type="Pfam" id="PF13424">
    <property type="entry name" value="TPR_12"/>
    <property type="match status" value="1"/>
</dbReference>
<dbReference type="Gene3D" id="1.10.260.100">
    <property type="match status" value="2"/>
</dbReference>
<dbReference type="FunFam" id="1.25.40.10:FF:000020">
    <property type="entry name" value="Stress-induced phosphoprotein 1"/>
    <property type="match status" value="1"/>
</dbReference>
<evidence type="ECO:0000256" key="3">
    <source>
        <dbReference type="ARBA" id="ARBA00022737"/>
    </source>
</evidence>
<dbReference type="Pfam" id="PF17830">
    <property type="entry name" value="STI1-HOP_DP"/>
    <property type="match status" value="2"/>
</dbReference>
<dbReference type="PROSITE" id="PS50005">
    <property type="entry name" value="TPR"/>
    <property type="match status" value="5"/>
</dbReference>
<feature type="region of interest" description="Disordered" evidence="6">
    <location>
        <begin position="201"/>
        <end position="245"/>
    </location>
</feature>
<feature type="domain" description="STI1" evidence="7">
    <location>
        <begin position="507"/>
        <end position="546"/>
    </location>
</feature>
<feature type="domain" description="STI1" evidence="7">
    <location>
        <begin position="137"/>
        <end position="176"/>
    </location>
</feature>
<evidence type="ECO:0000256" key="4">
    <source>
        <dbReference type="ARBA" id="ARBA00022803"/>
    </source>
</evidence>
<accession>A0A7S0J1D4</accession>
<dbReference type="EMBL" id="HBER01026019">
    <property type="protein sequence ID" value="CAD8537828.1"/>
    <property type="molecule type" value="Transcribed_RNA"/>
</dbReference>
<dbReference type="GO" id="GO:0051879">
    <property type="term" value="F:Hsp90 protein binding"/>
    <property type="evidence" value="ECO:0007669"/>
    <property type="project" value="TreeGrafter"/>
</dbReference>
<gene>
    <name evidence="8" type="ORF">CLEP1334_LOCUS13110</name>
</gene>
<dbReference type="InterPro" id="IPR006636">
    <property type="entry name" value="STI1_HS-bd"/>
</dbReference>
<keyword evidence="3" id="KW-0677">Repeat</keyword>
<dbReference type="PANTHER" id="PTHR22904:SF523">
    <property type="entry name" value="STRESS-INDUCED-PHOSPHOPROTEIN 1"/>
    <property type="match status" value="1"/>
</dbReference>
<dbReference type="PROSITE" id="PS50293">
    <property type="entry name" value="TPR_REGION"/>
    <property type="match status" value="1"/>
</dbReference>
<feature type="compositionally biased region" description="Basic and acidic residues" evidence="6">
    <location>
        <begin position="227"/>
        <end position="243"/>
    </location>
</feature>
<dbReference type="FunFam" id="1.10.260.100:FF:000004">
    <property type="entry name" value="Putative stress-induced-phosphoprotein 1"/>
    <property type="match status" value="1"/>
</dbReference>
<dbReference type="InterPro" id="IPR011990">
    <property type="entry name" value="TPR-like_helical_dom_sf"/>
</dbReference>
<evidence type="ECO:0000256" key="1">
    <source>
        <dbReference type="ARBA" id="ARBA00004496"/>
    </source>
</evidence>
<comment type="subcellular location">
    <subcellularLocation>
        <location evidence="1">Cytoplasm</location>
    </subcellularLocation>
</comment>